<protein>
    <submittedName>
        <fullName evidence="1">Uncharacterized protein</fullName>
    </submittedName>
</protein>
<accession>F1YEC1</accession>
<evidence type="ECO:0000313" key="2">
    <source>
        <dbReference type="Proteomes" id="UP000035065"/>
    </source>
</evidence>
<evidence type="ECO:0000313" key="1">
    <source>
        <dbReference type="EMBL" id="EGD56754.1"/>
    </source>
</evidence>
<dbReference type="Proteomes" id="UP000035065">
    <property type="component" value="Unassembled WGS sequence"/>
</dbReference>
<dbReference type="STRING" id="644548.SCNU_00210"/>
<dbReference type="EMBL" id="AEUD01000001">
    <property type="protein sequence ID" value="EGD56754.1"/>
    <property type="molecule type" value="Genomic_DNA"/>
</dbReference>
<comment type="caution">
    <text evidence="1">The sequence shown here is derived from an EMBL/GenBank/DDBJ whole genome shotgun (WGS) entry which is preliminary data.</text>
</comment>
<proteinExistence type="predicted"/>
<keyword evidence="2" id="KW-1185">Reference proteome</keyword>
<sequence>MGILSDQRDLLGADVTDTVQAVLHDAITCRRVPDRGQVAS</sequence>
<dbReference type="AlphaFoldDB" id="F1YEC1"/>
<reference evidence="1 2" key="1">
    <citation type="journal article" date="2011" name="J. Bacteriol.">
        <title>Draft Genome Sequence of Gordonia neofelifaecis NRRL B-59395, a Cholesterol-Degrading Actinomycete.</title>
        <authorList>
            <person name="Ge F."/>
            <person name="Li W."/>
            <person name="Chen G."/>
            <person name="Liu Y."/>
            <person name="Zhang G."/>
            <person name="Yong B."/>
            <person name="Wang Q."/>
            <person name="Wang N."/>
            <person name="Huang Z."/>
            <person name="Li W."/>
            <person name="Wang J."/>
            <person name="Wu C."/>
            <person name="Xie Q."/>
            <person name="Liu G."/>
        </authorList>
    </citation>
    <scope>NUCLEOTIDE SEQUENCE [LARGE SCALE GENOMIC DNA]</scope>
    <source>
        <strain evidence="1 2">NRRL B-59395</strain>
    </source>
</reference>
<name>F1YEC1_9ACTN</name>
<gene>
    <name evidence="1" type="ORF">SCNU_00210</name>
</gene>
<organism evidence="1 2">
    <name type="scientific">Gordonia neofelifaecis NRRL B-59395</name>
    <dbReference type="NCBI Taxonomy" id="644548"/>
    <lineage>
        <taxon>Bacteria</taxon>
        <taxon>Bacillati</taxon>
        <taxon>Actinomycetota</taxon>
        <taxon>Actinomycetes</taxon>
        <taxon>Mycobacteriales</taxon>
        <taxon>Gordoniaceae</taxon>
        <taxon>Gordonia</taxon>
    </lineage>
</organism>